<organism evidence="1 2">
    <name type="scientific">Halorussus caseinilyticus</name>
    <dbReference type="NCBI Taxonomy" id="3034025"/>
    <lineage>
        <taxon>Archaea</taxon>
        <taxon>Methanobacteriati</taxon>
        <taxon>Methanobacteriota</taxon>
        <taxon>Stenosarchaea group</taxon>
        <taxon>Halobacteria</taxon>
        <taxon>Halobacteriales</taxon>
        <taxon>Haladaptataceae</taxon>
        <taxon>Halorussus</taxon>
    </lineage>
</organism>
<sequence length="35" mass="3542">MCGVGRNHEKVLASVGIGNASVDTVLSSTRVTPGE</sequence>
<reference evidence="1 2" key="1">
    <citation type="journal article" date="2019" name="Int. J. Syst. Evol. Microbiol.">
        <title>The Global Catalogue of Microorganisms (GCM) 10K type strain sequencing project: providing services to taxonomists for standard genome sequencing and annotation.</title>
        <authorList>
            <consortium name="The Broad Institute Genomics Platform"/>
            <consortium name="The Broad Institute Genome Sequencing Center for Infectious Disease"/>
            <person name="Wu L."/>
            <person name="Ma J."/>
        </authorList>
    </citation>
    <scope>NUCLEOTIDE SEQUENCE [LARGE SCALE GENOMIC DNA]</scope>
    <source>
        <strain evidence="1 2">DT72</strain>
    </source>
</reference>
<protein>
    <submittedName>
        <fullName evidence="1">Sporulation protein</fullName>
    </submittedName>
</protein>
<comment type="caution">
    <text evidence="1">The sequence shown here is derived from an EMBL/GenBank/DDBJ whole genome shotgun (WGS) entry which is preliminary data.</text>
</comment>
<dbReference type="Pfam" id="PF07070">
    <property type="entry name" value="Spo0M"/>
    <property type="match status" value="1"/>
</dbReference>
<dbReference type="InterPro" id="IPR009776">
    <property type="entry name" value="Spore_0_M"/>
</dbReference>
<evidence type="ECO:0000313" key="1">
    <source>
        <dbReference type="EMBL" id="MFC7081694.1"/>
    </source>
</evidence>
<gene>
    <name evidence="1" type="ORF">ACFQJ6_17890</name>
</gene>
<name>A0ABD5WMF3_9EURY</name>
<dbReference type="EMBL" id="JBHSZH010000005">
    <property type="protein sequence ID" value="MFC7081694.1"/>
    <property type="molecule type" value="Genomic_DNA"/>
</dbReference>
<dbReference type="Proteomes" id="UP001596407">
    <property type="component" value="Unassembled WGS sequence"/>
</dbReference>
<evidence type="ECO:0000313" key="2">
    <source>
        <dbReference type="Proteomes" id="UP001596407"/>
    </source>
</evidence>
<keyword evidence="2" id="KW-1185">Reference proteome</keyword>
<dbReference type="AlphaFoldDB" id="A0ABD5WMF3"/>
<dbReference type="RefSeq" id="WP_382210428.1">
    <property type="nucleotide sequence ID" value="NZ_JBHSZH010000005.1"/>
</dbReference>
<accession>A0ABD5WMF3</accession>
<proteinExistence type="predicted"/>